<dbReference type="GO" id="GO:0000978">
    <property type="term" value="F:RNA polymerase II cis-regulatory region sequence-specific DNA binding"/>
    <property type="evidence" value="ECO:0007669"/>
    <property type="project" value="TreeGrafter"/>
</dbReference>
<dbReference type="InterPro" id="IPR036638">
    <property type="entry name" value="HLH_DNA-bd_sf"/>
</dbReference>
<keyword evidence="2" id="KW-0805">Transcription regulation</keyword>
<dbReference type="EMBL" id="JAYWIO010000005">
    <property type="protein sequence ID" value="KAK7259465.1"/>
    <property type="molecule type" value="Genomic_DNA"/>
</dbReference>
<evidence type="ECO:0000259" key="7">
    <source>
        <dbReference type="PROSITE" id="PS50888"/>
    </source>
</evidence>
<dbReference type="SUPFAM" id="SSF47459">
    <property type="entry name" value="HLH, helix-loop-helix DNA-binding domain"/>
    <property type="match status" value="1"/>
</dbReference>
<comment type="subcellular location">
    <subcellularLocation>
        <location evidence="1">Nucleus</location>
    </subcellularLocation>
</comment>
<evidence type="ECO:0000256" key="2">
    <source>
        <dbReference type="ARBA" id="ARBA00023015"/>
    </source>
</evidence>
<evidence type="ECO:0000313" key="8">
    <source>
        <dbReference type="EMBL" id="KAK7259465.1"/>
    </source>
</evidence>
<evidence type="ECO:0000256" key="3">
    <source>
        <dbReference type="ARBA" id="ARBA00023125"/>
    </source>
</evidence>
<feature type="domain" description="BHLH" evidence="7">
    <location>
        <begin position="305"/>
        <end position="355"/>
    </location>
</feature>
<feature type="region of interest" description="Disordered" evidence="6">
    <location>
        <begin position="1"/>
        <end position="98"/>
    </location>
</feature>
<accession>A0AAN9I0R8</accession>
<evidence type="ECO:0000256" key="4">
    <source>
        <dbReference type="ARBA" id="ARBA00023163"/>
    </source>
</evidence>
<keyword evidence="4" id="KW-0804">Transcription</keyword>
<dbReference type="GO" id="GO:0046983">
    <property type="term" value="F:protein dimerization activity"/>
    <property type="evidence" value="ECO:0007669"/>
    <property type="project" value="InterPro"/>
</dbReference>
<evidence type="ECO:0000256" key="1">
    <source>
        <dbReference type="ARBA" id="ARBA00004123"/>
    </source>
</evidence>
<dbReference type="AlphaFoldDB" id="A0AAN9I0R8"/>
<feature type="compositionally biased region" description="Low complexity" evidence="6">
    <location>
        <begin position="89"/>
        <end position="98"/>
    </location>
</feature>
<feature type="compositionally biased region" description="Low complexity" evidence="6">
    <location>
        <begin position="33"/>
        <end position="64"/>
    </location>
</feature>
<sequence length="383" mass="41946">MDSNPRFQLQHHHQQQQQQQQHQPNSGLLRFRSAPSSVLLSGAAAASAKTPNESSSSVSSLLSSPLTRMNSQQGGYSGGVPSRFMRQNSTASSSAMDSSYGLVGSMGIEQQHHQTNPKSFADSDLLRQNSFPAGNFNHNNISFNGYDSMKGVGNYGGVDGSDDSELSLSINRLKNQISFSSGPPSSLGMLSQISKLASEGIGATSPDDGREGGSNSDARYYGPGFSYDSWNETPHLSEKLSGLKRERDSNDRLFSDAQNGELGNQVHTLSHHLSLPKSSSDMFGMDNLLQFPDSVPCKIRAKRGCATHPRSIAERVRRTRISERMRKLQELVPNMDKQTSTADMLDFAVDYIKDLQKQFKSLSEKRAKCKCISLQKSETNQIA</sequence>
<evidence type="ECO:0000256" key="5">
    <source>
        <dbReference type="ARBA" id="ARBA00023242"/>
    </source>
</evidence>
<gene>
    <name evidence="8" type="ORF">RIF29_25073</name>
</gene>
<proteinExistence type="predicted"/>
<evidence type="ECO:0000313" key="9">
    <source>
        <dbReference type="Proteomes" id="UP001372338"/>
    </source>
</evidence>
<feature type="compositionally biased region" description="Polar residues" evidence="6">
    <location>
        <begin position="65"/>
        <end position="74"/>
    </location>
</feature>
<reference evidence="8 9" key="1">
    <citation type="submission" date="2024-01" db="EMBL/GenBank/DDBJ databases">
        <title>The genomes of 5 underutilized Papilionoideae crops provide insights into root nodulation and disease resistanc.</title>
        <authorList>
            <person name="Yuan L."/>
        </authorList>
    </citation>
    <scope>NUCLEOTIDE SEQUENCE [LARGE SCALE GENOMIC DNA]</scope>
    <source>
        <strain evidence="8">ZHUSHIDOU_FW_LH</strain>
        <tissue evidence="8">Leaf</tissue>
    </source>
</reference>
<dbReference type="SMART" id="SM00353">
    <property type="entry name" value="HLH"/>
    <property type="match status" value="1"/>
</dbReference>
<dbReference type="FunFam" id="4.10.280.10:FF:000021">
    <property type="entry name" value="Transcription factor bHLH130 family"/>
    <property type="match status" value="1"/>
</dbReference>
<keyword evidence="5" id="KW-0539">Nucleus</keyword>
<dbReference type="PANTHER" id="PTHR16223:SF125">
    <property type="entry name" value="OS08G0506700 PROTEIN"/>
    <property type="match status" value="1"/>
</dbReference>
<evidence type="ECO:0000256" key="6">
    <source>
        <dbReference type="SAM" id="MobiDB-lite"/>
    </source>
</evidence>
<dbReference type="PANTHER" id="PTHR16223">
    <property type="entry name" value="TRANSCRIPTION FACTOR BHLH83-RELATED"/>
    <property type="match status" value="1"/>
</dbReference>
<protein>
    <recommendedName>
        <fullName evidence="7">BHLH domain-containing protein</fullName>
    </recommendedName>
</protein>
<dbReference type="InterPro" id="IPR011598">
    <property type="entry name" value="bHLH_dom"/>
</dbReference>
<organism evidence="8 9">
    <name type="scientific">Crotalaria pallida</name>
    <name type="common">Smooth rattlebox</name>
    <name type="synonym">Crotalaria striata</name>
    <dbReference type="NCBI Taxonomy" id="3830"/>
    <lineage>
        <taxon>Eukaryota</taxon>
        <taxon>Viridiplantae</taxon>
        <taxon>Streptophyta</taxon>
        <taxon>Embryophyta</taxon>
        <taxon>Tracheophyta</taxon>
        <taxon>Spermatophyta</taxon>
        <taxon>Magnoliopsida</taxon>
        <taxon>eudicotyledons</taxon>
        <taxon>Gunneridae</taxon>
        <taxon>Pentapetalae</taxon>
        <taxon>rosids</taxon>
        <taxon>fabids</taxon>
        <taxon>Fabales</taxon>
        <taxon>Fabaceae</taxon>
        <taxon>Papilionoideae</taxon>
        <taxon>50 kb inversion clade</taxon>
        <taxon>genistoids sensu lato</taxon>
        <taxon>core genistoids</taxon>
        <taxon>Crotalarieae</taxon>
        <taxon>Crotalaria</taxon>
    </lineage>
</organism>
<dbReference type="PROSITE" id="PS50888">
    <property type="entry name" value="BHLH"/>
    <property type="match status" value="1"/>
</dbReference>
<dbReference type="GO" id="GO:0005634">
    <property type="term" value="C:nucleus"/>
    <property type="evidence" value="ECO:0007669"/>
    <property type="project" value="UniProtKB-SubCell"/>
</dbReference>
<name>A0AAN9I0R8_CROPI</name>
<dbReference type="GO" id="GO:0000981">
    <property type="term" value="F:DNA-binding transcription factor activity, RNA polymerase II-specific"/>
    <property type="evidence" value="ECO:0007669"/>
    <property type="project" value="TreeGrafter"/>
</dbReference>
<comment type="caution">
    <text evidence="8">The sequence shown here is derived from an EMBL/GenBank/DDBJ whole genome shotgun (WGS) entry which is preliminary data.</text>
</comment>
<keyword evidence="3" id="KW-0238">DNA-binding</keyword>
<dbReference type="InterPro" id="IPR045843">
    <property type="entry name" value="IND-like"/>
</dbReference>
<dbReference type="Pfam" id="PF00010">
    <property type="entry name" value="HLH"/>
    <property type="match status" value="1"/>
</dbReference>
<dbReference type="Proteomes" id="UP001372338">
    <property type="component" value="Unassembled WGS sequence"/>
</dbReference>
<dbReference type="Gene3D" id="4.10.280.10">
    <property type="entry name" value="Helix-loop-helix DNA-binding domain"/>
    <property type="match status" value="1"/>
</dbReference>
<keyword evidence="9" id="KW-1185">Reference proteome</keyword>